<protein>
    <submittedName>
        <fullName evidence="6">Transcriptional regulator, TetR family</fullName>
    </submittedName>
</protein>
<dbReference type="InterPro" id="IPR050109">
    <property type="entry name" value="HTH-type_TetR-like_transc_reg"/>
</dbReference>
<dbReference type="PANTHER" id="PTHR30055">
    <property type="entry name" value="HTH-TYPE TRANSCRIPTIONAL REGULATOR RUTR"/>
    <property type="match status" value="1"/>
</dbReference>
<dbReference type="PANTHER" id="PTHR30055:SF234">
    <property type="entry name" value="HTH-TYPE TRANSCRIPTIONAL REGULATOR BETI"/>
    <property type="match status" value="1"/>
</dbReference>
<dbReference type="SUPFAM" id="SSF48498">
    <property type="entry name" value="Tetracyclin repressor-like, C-terminal domain"/>
    <property type="match status" value="1"/>
</dbReference>
<organism evidence="6 7">
    <name type="scientific">Streptomyces mirabilis</name>
    <dbReference type="NCBI Taxonomy" id="68239"/>
    <lineage>
        <taxon>Bacteria</taxon>
        <taxon>Bacillati</taxon>
        <taxon>Actinomycetota</taxon>
        <taxon>Actinomycetes</taxon>
        <taxon>Kitasatosporales</taxon>
        <taxon>Streptomycetaceae</taxon>
        <taxon>Streptomyces</taxon>
    </lineage>
</organism>
<dbReference type="Pfam" id="PF00440">
    <property type="entry name" value="TetR_N"/>
    <property type="match status" value="1"/>
</dbReference>
<dbReference type="PRINTS" id="PR00455">
    <property type="entry name" value="HTHTETR"/>
</dbReference>
<dbReference type="Gene3D" id="1.10.357.10">
    <property type="entry name" value="Tetracycline Repressor, domain 2"/>
    <property type="match status" value="1"/>
</dbReference>
<reference evidence="6 7" key="1">
    <citation type="submission" date="2016-10" db="EMBL/GenBank/DDBJ databases">
        <authorList>
            <person name="de Groot N.N."/>
        </authorList>
    </citation>
    <scope>NUCLEOTIDE SEQUENCE [LARGE SCALE GENOMIC DNA]</scope>
    <source>
        <strain evidence="6 7">OK461</strain>
    </source>
</reference>
<keyword evidence="1" id="KW-0805">Transcription regulation</keyword>
<dbReference type="EMBL" id="FONR01000012">
    <property type="protein sequence ID" value="SFF80849.1"/>
    <property type="molecule type" value="Genomic_DNA"/>
</dbReference>
<keyword evidence="3" id="KW-0804">Transcription</keyword>
<feature type="DNA-binding region" description="H-T-H motif" evidence="4">
    <location>
        <begin position="33"/>
        <end position="52"/>
    </location>
</feature>
<evidence type="ECO:0000313" key="6">
    <source>
        <dbReference type="EMBL" id="SFF80849.1"/>
    </source>
</evidence>
<evidence type="ECO:0000259" key="5">
    <source>
        <dbReference type="PROSITE" id="PS50977"/>
    </source>
</evidence>
<dbReference type="PROSITE" id="PS50977">
    <property type="entry name" value="HTH_TETR_2"/>
    <property type="match status" value="1"/>
</dbReference>
<proteinExistence type="predicted"/>
<feature type="domain" description="HTH tetR-type" evidence="5">
    <location>
        <begin position="10"/>
        <end position="70"/>
    </location>
</feature>
<accession>A0A1I2LR04</accession>
<dbReference type="OrthoDB" id="3784817at2"/>
<keyword evidence="2 4" id="KW-0238">DNA-binding</keyword>
<dbReference type="Proteomes" id="UP000181942">
    <property type="component" value="Unassembled WGS sequence"/>
</dbReference>
<sequence length="235" mass="24627">MESEDVSAADGHRERIVAAAARLLAEGGPDALSTRAVSAAAGVQPPTIYRLFGDKEGLLDAVVADGFTAYLTSKTARKPTEDPVEDLRAGWDLHVGLGLANPALYTLMYGRYRPGTPSPAALAAFEVLSAHIRRIAEAGRLRVPEDRAADLVHAAGCGTTLTLIATPEDRRDPELSRTAREAVVAAIATDAPVAPAPGPVAAAVTLRALLPQTDALTAPERGLMEEWLNRIADPG</sequence>
<dbReference type="AlphaFoldDB" id="A0A1I2LR04"/>
<dbReference type="GO" id="GO:0003700">
    <property type="term" value="F:DNA-binding transcription factor activity"/>
    <property type="evidence" value="ECO:0007669"/>
    <property type="project" value="TreeGrafter"/>
</dbReference>
<evidence type="ECO:0000256" key="4">
    <source>
        <dbReference type="PROSITE-ProRule" id="PRU00335"/>
    </source>
</evidence>
<dbReference type="RefSeq" id="WP_075030298.1">
    <property type="nucleotide sequence ID" value="NZ_FONR01000012.1"/>
</dbReference>
<gene>
    <name evidence="6" type="ORF">SAMN02787118_112109</name>
</gene>
<dbReference type="InterPro" id="IPR001647">
    <property type="entry name" value="HTH_TetR"/>
</dbReference>
<name>A0A1I2LR04_9ACTN</name>
<dbReference type="GO" id="GO:0000976">
    <property type="term" value="F:transcription cis-regulatory region binding"/>
    <property type="evidence" value="ECO:0007669"/>
    <property type="project" value="TreeGrafter"/>
</dbReference>
<dbReference type="SUPFAM" id="SSF46689">
    <property type="entry name" value="Homeodomain-like"/>
    <property type="match status" value="1"/>
</dbReference>
<evidence type="ECO:0000313" key="7">
    <source>
        <dbReference type="Proteomes" id="UP000181942"/>
    </source>
</evidence>
<dbReference type="InterPro" id="IPR009057">
    <property type="entry name" value="Homeodomain-like_sf"/>
</dbReference>
<dbReference type="InterPro" id="IPR036271">
    <property type="entry name" value="Tet_transcr_reg_TetR-rel_C_sf"/>
</dbReference>
<evidence type="ECO:0000256" key="1">
    <source>
        <dbReference type="ARBA" id="ARBA00023015"/>
    </source>
</evidence>
<evidence type="ECO:0000256" key="2">
    <source>
        <dbReference type="ARBA" id="ARBA00023125"/>
    </source>
</evidence>
<evidence type="ECO:0000256" key="3">
    <source>
        <dbReference type="ARBA" id="ARBA00023163"/>
    </source>
</evidence>